<accession>A0ABV8DR53</accession>
<keyword evidence="7" id="KW-1185">Reference proteome</keyword>
<gene>
    <name evidence="6" type="ORF">ACFO0B_11345</name>
</gene>
<evidence type="ECO:0000313" key="7">
    <source>
        <dbReference type="Proteomes" id="UP001595696"/>
    </source>
</evidence>
<dbReference type="InterPro" id="IPR009057">
    <property type="entry name" value="Homeodomain-like_sf"/>
</dbReference>
<feature type="domain" description="HTH tetR-type" evidence="5">
    <location>
        <begin position="21"/>
        <end position="81"/>
    </location>
</feature>
<dbReference type="InterPro" id="IPR054129">
    <property type="entry name" value="DesT_TetR_C"/>
</dbReference>
<comment type="caution">
    <text evidence="6">The sequence shown here is derived from an EMBL/GenBank/DDBJ whole genome shotgun (WGS) entry which is preliminary data.</text>
</comment>
<dbReference type="PROSITE" id="PS50977">
    <property type="entry name" value="HTH_TETR_2"/>
    <property type="match status" value="1"/>
</dbReference>
<name>A0ABV8DR53_9NOCA</name>
<dbReference type="PANTHER" id="PTHR30055">
    <property type="entry name" value="HTH-TYPE TRANSCRIPTIONAL REGULATOR RUTR"/>
    <property type="match status" value="1"/>
</dbReference>
<evidence type="ECO:0000256" key="1">
    <source>
        <dbReference type="ARBA" id="ARBA00023015"/>
    </source>
</evidence>
<keyword evidence="1" id="KW-0805">Transcription regulation</keyword>
<feature type="DNA-binding region" description="H-T-H motif" evidence="4">
    <location>
        <begin position="44"/>
        <end position="63"/>
    </location>
</feature>
<proteinExistence type="predicted"/>
<dbReference type="Gene3D" id="1.10.357.10">
    <property type="entry name" value="Tetracycline Repressor, domain 2"/>
    <property type="match status" value="1"/>
</dbReference>
<dbReference type="SUPFAM" id="SSF46689">
    <property type="entry name" value="Homeodomain-like"/>
    <property type="match status" value="1"/>
</dbReference>
<dbReference type="EMBL" id="JBHSAX010000010">
    <property type="protein sequence ID" value="MFC3962581.1"/>
    <property type="molecule type" value="Genomic_DNA"/>
</dbReference>
<dbReference type="RefSeq" id="WP_378612352.1">
    <property type="nucleotide sequence ID" value="NZ_JBHSAX010000010.1"/>
</dbReference>
<dbReference type="Pfam" id="PF21943">
    <property type="entry name" value="TetR_C_46"/>
    <property type="match status" value="1"/>
</dbReference>
<reference evidence="7" key="1">
    <citation type="journal article" date="2019" name="Int. J. Syst. Evol. Microbiol.">
        <title>The Global Catalogue of Microorganisms (GCM) 10K type strain sequencing project: providing services to taxonomists for standard genome sequencing and annotation.</title>
        <authorList>
            <consortium name="The Broad Institute Genomics Platform"/>
            <consortium name="The Broad Institute Genome Sequencing Center for Infectious Disease"/>
            <person name="Wu L."/>
            <person name="Ma J."/>
        </authorList>
    </citation>
    <scope>NUCLEOTIDE SEQUENCE [LARGE SCALE GENOMIC DNA]</scope>
    <source>
        <strain evidence="7">CGMCC 4.7330</strain>
    </source>
</reference>
<dbReference type="Proteomes" id="UP001595696">
    <property type="component" value="Unassembled WGS sequence"/>
</dbReference>
<dbReference type="InterPro" id="IPR050109">
    <property type="entry name" value="HTH-type_TetR-like_transc_reg"/>
</dbReference>
<dbReference type="Pfam" id="PF00440">
    <property type="entry name" value="TetR_N"/>
    <property type="match status" value="1"/>
</dbReference>
<keyword evidence="2 4" id="KW-0238">DNA-binding</keyword>
<dbReference type="InterPro" id="IPR001647">
    <property type="entry name" value="HTH_TetR"/>
</dbReference>
<sequence length="222" mass="24526">MSPVKSRSQGESAKRVRLSPDERRLQLITLGARMLGQRAIEDISVSEIAEQAGISRGLLFHYFPTKQDFHLAIVHHANAELLERVTPEPGLGIYAKLRDSIERYIDYVSENRTSYAALLRGPTSMSPELAPLVDQTRDAIIGIILAEAPVHIGEAERPRLLLGMRGWIAFVEETTLTWLRTDAVSREELIELLVDSLVAFAFSLSPGLGEALRGEVSPTTAV</sequence>
<protein>
    <submittedName>
        <fullName evidence="6">TetR/AcrR family transcriptional regulator</fullName>
    </submittedName>
</protein>
<organism evidence="6 7">
    <name type="scientific">Nocardia jiangsuensis</name>
    <dbReference type="NCBI Taxonomy" id="1691563"/>
    <lineage>
        <taxon>Bacteria</taxon>
        <taxon>Bacillati</taxon>
        <taxon>Actinomycetota</taxon>
        <taxon>Actinomycetes</taxon>
        <taxon>Mycobacteriales</taxon>
        <taxon>Nocardiaceae</taxon>
        <taxon>Nocardia</taxon>
    </lineage>
</organism>
<evidence type="ECO:0000313" key="6">
    <source>
        <dbReference type="EMBL" id="MFC3962581.1"/>
    </source>
</evidence>
<evidence type="ECO:0000259" key="5">
    <source>
        <dbReference type="PROSITE" id="PS50977"/>
    </source>
</evidence>
<dbReference type="PANTHER" id="PTHR30055:SF174">
    <property type="entry name" value="TRANSCRIPTIONAL REGULATORY PROTEIN (PROBABLY TETR-FAMILY)-RELATED"/>
    <property type="match status" value="1"/>
</dbReference>
<evidence type="ECO:0000256" key="2">
    <source>
        <dbReference type="ARBA" id="ARBA00023125"/>
    </source>
</evidence>
<evidence type="ECO:0000256" key="4">
    <source>
        <dbReference type="PROSITE-ProRule" id="PRU00335"/>
    </source>
</evidence>
<keyword evidence="3" id="KW-0804">Transcription</keyword>
<evidence type="ECO:0000256" key="3">
    <source>
        <dbReference type="ARBA" id="ARBA00023163"/>
    </source>
</evidence>